<keyword evidence="1" id="KW-0472">Membrane</keyword>
<keyword evidence="1" id="KW-0812">Transmembrane</keyword>
<accession>D8K8N8</accession>
<dbReference type="AlphaFoldDB" id="D8K8N8"/>
<evidence type="ECO:0000313" key="3">
    <source>
        <dbReference type="Proteomes" id="UP000000393"/>
    </source>
</evidence>
<dbReference type="RefSeq" id="WP_002808720.1">
    <property type="nucleotide sequence ID" value="NC_014315.1"/>
</dbReference>
<keyword evidence="1" id="KW-1133">Transmembrane helix</keyword>
<evidence type="ECO:0000313" key="2">
    <source>
        <dbReference type="EMBL" id="ADJ29158.1"/>
    </source>
</evidence>
<feature type="transmembrane region" description="Helical" evidence="1">
    <location>
        <begin position="12"/>
        <end position="31"/>
    </location>
</feature>
<sequence>MLISAEWLTRLVTVALIITTTAPFILLLLLLRDWLKGRLW</sequence>
<evidence type="ECO:0000256" key="1">
    <source>
        <dbReference type="SAM" id="Phobius"/>
    </source>
</evidence>
<dbReference type="HOGENOM" id="CLU_219401_0_0_6"/>
<reference evidence="2 3" key="1">
    <citation type="submission" date="2010-06" db="EMBL/GenBank/DDBJ databases">
        <title>Complete sequence of chromosome of Nitrosococcus watsoni C-113.</title>
        <authorList>
            <consortium name="US DOE Joint Genome Institute"/>
            <person name="Lucas S."/>
            <person name="Copeland A."/>
            <person name="Lapidus A."/>
            <person name="Cheng J.-F."/>
            <person name="Bruce D."/>
            <person name="Goodwin L."/>
            <person name="Pitluck S."/>
            <person name="Malfatti S.A."/>
            <person name="Chain P.S.G."/>
            <person name="Land M."/>
            <person name="Hauser L."/>
            <person name="Kyrpides N."/>
            <person name="Ivanova N."/>
            <person name="Cambell M.A."/>
            <person name="Heidelberg J.F."/>
            <person name="Klotz M.G."/>
            <person name="Woyke T."/>
        </authorList>
    </citation>
    <scope>NUCLEOTIDE SEQUENCE [LARGE SCALE GENOMIC DNA]</scope>
    <source>
        <strain evidence="2 3">C-113</strain>
    </source>
</reference>
<keyword evidence="3" id="KW-1185">Reference proteome</keyword>
<dbReference type="Proteomes" id="UP000000393">
    <property type="component" value="Chromosome"/>
</dbReference>
<gene>
    <name evidence="2" type="ordered locus">Nwat_2330</name>
</gene>
<dbReference type="KEGG" id="nwa:Nwat_2330"/>
<protein>
    <submittedName>
        <fullName evidence="2">Uncharacterized protein</fullName>
    </submittedName>
</protein>
<name>D8K8N8_NITWC</name>
<proteinExistence type="predicted"/>
<dbReference type="EMBL" id="CP002086">
    <property type="protein sequence ID" value="ADJ29158.1"/>
    <property type="molecule type" value="Genomic_DNA"/>
</dbReference>
<organism evidence="2 3">
    <name type="scientific">Nitrosococcus watsoni (strain C-113)</name>
    <dbReference type="NCBI Taxonomy" id="105559"/>
    <lineage>
        <taxon>Bacteria</taxon>
        <taxon>Pseudomonadati</taxon>
        <taxon>Pseudomonadota</taxon>
        <taxon>Gammaproteobacteria</taxon>
        <taxon>Chromatiales</taxon>
        <taxon>Chromatiaceae</taxon>
        <taxon>Nitrosococcus</taxon>
    </lineage>
</organism>